<evidence type="ECO:0000256" key="5">
    <source>
        <dbReference type="ARBA" id="ARBA00022827"/>
    </source>
</evidence>
<dbReference type="PRINTS" id="PR00406">
    <property type="entry name" value="CYTB5RDTASE"/>
</dbReference>
<dbReference type="Gene3D" id="2.40.30.10">
    <property type="entry name" value="Translation factors"/>
    <property type="match status" value="1"/>
</dbReference>
<dbReference type="EMBL" id="CP072643">
    <property type="protein sequence ID" value="QUV95137.1"/>
    <property type="molecule type" value="Genomic_DNA"/>
</dbReference>
<dbReference type="InterPro" id="IPR001709">
    <property type="entry name" value="Flavoprot_Pyr_Nucl_cyt_Rdtase"/>
</dbReference>
<dbReference type="PIRSF" id="PIRSF501178">
    <property type="entry name" value="FNR-PetH"/>
    <property type="match status" value="1"/>
</dbReference>
<dbReference type="InterPro" id="IPR015701">
    <property type="entry name" value="FNR"/>
</dbReference>
<dbReference type="InterPro" id="IPR039261">
    <property type="entry name" value="FNR_nucleotide-bd"/>
</dbReference>
<evidence type="ECO:0000256" key="2">
    <source>
        <dbReference type="ARBA" id="ARBA00008312"/>
    </source>
</evidence>
<dbReference type="SUPFAM" id="SSF63380">
    <property type="entry name" value="Riboflavin synthase domain-like"/>
    <property type="match status" value="1"/>
</dbReference>
<proteinExistence type="inferred from homology"/>
<dbReference type="PANTHER" id="PTHR43314">
    <property type="match status" value="1"/>
</dbReference>
<evidence type="ECO:0000256" key="3">
    <source>
        <dbReference type="ARBA" id="ARBA00013223"/>
    </source>
</evidence>
<organism evidence="11 12">
    <name type="scientific">Chloracidobacterium sp. N</name>
    <dbReference type="NCBI Taxonomy" id="2821540"/>
    <lineage>
        <taxon>Bacteria</taxon>
        <taxon>Pseudomonadati</taxon>
        <taxon>Acidobacteriota</taxon>
        <taxon>Terriglobia</taxon>
        <taxon>Terriglobales</taxon>
        <taxon>Acidobacteriaceae</taxon>
        <taxon>Chloracidobacterium</taxon>
        <taxon>Chloracidobacterium aggregatum</taxon>
    </lineage>
</organism>
<dbReference type="Gene3D" id="3.40.50.80">
    <property type="entry name" value="Nucleotide-binding domain of ferredoxin-NADP reductase (FNR) module"/>
    <property type="match status" value="1"/>
</dbReference>
<dbReference type="InterPro" id="IPR035442">
    <property type="entry name" value="FNR_plant_Cyanobacteria"/>
</dbReference>
<evidence type="ECO:0000256" key="1">
    <source>
        <dbReference type="ARBA" id="ARBA00001974"/>
    </source>
</evidence>
<evidence type="ECO:0000256" key="8">
    <source>
        <dbReference type="ARBA" id="ARBA00047776"/>
    </source>
</evidence>
<dbReference type="InterPro" id="IPR017927">
    <property type="entry name" value="FAD-bd_FR_type"/>
</dbReference>
<comment type="similarity">
    <text evidence="2">Belongs to the ferredoxin--NADP reductase type 1 family.</text>
</comment>
<sequence length="305" mass="34024">MTTATHSSVTETAVKRAVPMNVFRQSAPLRTVCLENRELVGPGGVGTVRHLVFDTSAGPYPFLEGQSAGILPPGLDANGKPHKLRLYSIASTRHGDTGDGKTLSLCVRRLEYPHPETGETVYGVCSTYLCGLKVGDEVDVTGPTGKAMLLPDDPAATIVMLATGTGIAPFRAHLWRMFRENNTDYEFRGSAWLIFGIPTTPNILYREELEDFRQHANFRLTYAISREQKNAKGGRMYIQDRVAEHVGELWELLQRDNTHVFICGLRGMEDGIDAAFEAHTAPLGIQWAEYRKHLEKSHRWHVETY</sequence>
<evidence type="ECO:0000313" key="12">
    <source>
        <dbReference type="Proteomes" id="UP000677668"/>
    </source>
</evidence>
<dbReference type="PIRSF" id="PIRSF000361">
    <property type="entry name" value="Frd-NADP+_RD"/>
    <property type="match status" value="1"/>
</dbReference>
<evidence type="ECO:0000259" key="10">
    <source>
        <dbReference type="PROSITE" id="PS51384"/>
    </source>
</evidence>
<dbReference type="RefSeq" id="WP_211423375.1">
    <property type="nucleotide sequence ID" value="NZ_CP072643.1"/>
</dbReference>
<dbReference type="InterPro" id="IPR017938">
    <property type="entry name" value="Riboflavin_synthase-like_b-brl"/>
</dbReference>
<comment type="cofactor">
    <cofactor evidence="1">
        <name>FAD</name>
        <dbReference type="ChEBI" id="CHEBI:57692"/>
    </cofactor>
</comment>
<dbReference type="Proteomes" id="UP000677668">
    <property type="component" value="Chromosome 2"/>
</dbReference>
<dbReference type="CDD" id="cd06208">
    <property type="entry name" value="CYPOR_like_FNR"/>
    <property type="match status" value="1"/>
</dbReference>
<gene>
    <name evidence="11" type="ORF">J8C05_14025</name>
</gene>
<dbReference type="InterPro" id="IPR001433">
    <property type="entry name" value="OxRdtase_FAD/NAD-bd"/>
</dbReference>
<evidence type="ECO:0000256" key="9">
    <source>
        <dbReference type="PIRNR" id="PIRNR000361"/>
    </source>
</evidence>
<evidence type="ECO:0000313" key="11">
    <source>
        <dbReference type="EMBL" id="QUV95137.1"/>
    </source>
</evidence>
<comment type="catalytic activity">
    <reaction evidence="8">
        <text>2 reduced [2Fe-2S]-[ferredoxin] + NADP(+) + H(+) = 2 oxidized [2Fe-2S]-[ferredoxin] + NADPH</text>
        <dbReference type="Rhea" id="RHEA:20125"/>
        <dbReference type="Rhea" id="RHEA-COMP:10000"/>
        <dbReference type="Rhea" id="RHEA-COMP:10001"/>
        <dbReference type="ChEBI" id="CHEBI:15378"/>
        <dbReference type="ChEBI" id="CHEBI:33737"/>
        <dbReference type="ChEBI" id="CHEBI:33738"/>
        <dbReference type="ChEBI" id="CHEBI:57783"/>
        <dbReference type="ChEBI" id="CHEBI:58349"/>
        <dbReference type="EC" id="1.18.1.2"/>
    </reaction>
</comment>
<keyword evidence="6 9" id="KW-0521">NADP</keyword>
<feature type="domain" description="FAD-binding FR-type" evidence="10">
    <location>
        <begin position="26"/>
        <end position="150"/>
    </location>
</feature>
<keyword evidence="12" id="KW-1185">Reference proteome</keyword>
<dbReference type="EC" id="1.18.1.2" evidence="3"/>
<reference evidence="11 12" key="1">
    <citation type="submission" date="2021-03" db="EMBL/GenBank/DDBJ databases">
        <title>Genomic and phenotypic characterization of Chloracidobacterium isolates provides evidence for multiple species.</title>
        <authorList>
            <person name="Saini M.K."/>
            <person name="Costas A.M.G."/>
            <person name="Tank M."/>
            <person name="Bryant D.A."/>
        </authorList>
    </citation>
    <scope>NUCLEOTIDE SEQUENCE [LARGE SCALE GENOMIC DNA]</scope>
    <source>
        <strain evidence="11 12">N</strain>
    </source>
</reference>
<protein>
    <recommendedName>
        <fullName evidence="3">ferredoxin--NADP(+) reductase</fullName>
        <ecNumber evidence="3">1.18.1.2</ecNumber>
    </recommendedName>
</protein>
<evidence type="ECO:0000256" key="6">
    <source>
        <dbReference type="ARBA" id="ARBA00022857"/>
    </source>
</evidence>
<evidence type="ECO:0000256" key="4">
    <source>
        <dbReference type="ARBA" id="ARBA00022630"/>
    </source>
</evidence>
<name>A0ABX8B4W2_9BACT</name>
<keyword evidence="7 9" id="KW-0560">Oxidoreductase</keyword>
<dbReference type="PRINTS" id="PR00371">
    <property type="entry name" value="FPNCR"/>
</dbReference>
<keyword evidence="5 9" id="KW-0274">FAD</keyword>
<evidence type="ECO:0000256" key="7">
    <source>
        <dbReference type="ARBA" id="ARBA00023002"/>
    </source>
</evidence>
<accession>A0ABX8B4W2</accession>
<dbReference type="PROSITE" id="PS51384">
    <property type="entry name" value="FAD_FR"/>
    <property type="match status" value="1"/>
</dbReference>
<keyword evidence="4 9" id="KW-0285">Flavoprotein</keyword>
<dbReference type="SUPFAM" id="SSF52343">
    <property type="entry name" value="Ferredoxin reductase-like, C-terminal NADP-linked domain"/>
    <property type="match status" value="1"/>
</dbReference>
<dbReference type="Pfam" id="PF00175">
    <property type="entry name" value="NAD_binding_1"/>
    <property type="match status" value="1"/>
</dbReference>